<evidence type="ECO:0000256" key="7">
    <source>
        <dbReference type="ARBA" id="ARBA00022842"/>
    </source>
</evidence>
<evidence type="ECO:0000256" key="5">
    <source>
        <dbReference type="ARBA" id="ARBA00022723"/>
    </source>
</evidence>
<organism evidence="12">
    <name type="scientific">Lamprotornis superbus</name>
    <dbReference type="NCBI Taxonomy" id="245042"/>
    <lineage>
        <taxon>Eukaryota</taxon>
        <taxon>Metazoa</taxon>
        <taxon>Chordata</taxon>
        <taxon>Craniata</taxon>
        <taxon>Vertebrata</taxon>
        <taxon>Euteleostomi</taxon>
        <taxon>Archelosauria</taxon>
        <taxon>Archosauria</taxon>
        <taxon>Dinosauria</taxon>
        <taxon>Saurischia</taxon>
        <taxon>Theropoda</taxon>
        <taxon>Coelurosauria</taxon>
        <taxon>Aves</taxon>
        <taxon>Neognathae</taxon>
        <taxon>Neoaves</taxon>
        <taxon>Telluraves</taxon>
        <taxon>Australaves</taxon>
        <taxon>Passeriformes</taxon>
        <taxon>Sturnidae</taxon>
        <taxon>Lamprotornis</taxon>
    </lineage>
</organism>
<dbReference type="InterPro" id="IPR015912">
    <property type="entry name" value="Phosphofructokinase_CS"/>
</dbReference>
<dbReference type="UniPathway" id="UPA00109">
    <property type="reaction ID" value="UER00182"/>
</dbReference>
<dbReference type="Proteomes" id="UP000618051">
    <property type="component" value="Unassembled WGS sequence"/>
</dbReference>
<accession>A0A835TQK3</accession>
<dbReference type="Gene3D" id="3.40.50.450">
    <property type="match status" value="3"/>
</dbReference>
<dbReference type="EMBL" id="JADDUC010000423">
    <property type="protein sequence ID" value="KAG0113539.1"/>
    <property type="molecule type" value="Genomic_DNA"/>
</dbReference>
<dbReference type="GO" id="GO:0006002">
    <property type="term" value="P:fructose 6-phosphate metabolic process"/>
    <property type="evidence" value="ECO:0007669"/>
    <property type="project" value="InterPro"/>
</dbReference>
<dbReference type="AlphaFoldDB" id="A0A835TQK3"/>
<evidence type="ECO:0000313" key="12">
    <source>
        <dbReference type="EMBL" id="KAG0113539.1"/>
    </source>
</evidence>
<dbReference type="PANTHER" id="PTHR13697:SF59">
    <property type="entry name" value="ATP-DEPENDENT 6-PHOSPHOFRUCTOKINASE, MUSCLE TYPE"/>
    <property type="match status" value="1"/>
</dbReference>
<proteinExistence type="predicted"/>
<evidence type="ECO:0000256" key="10">
    <source>
        <dbReference type="SAM" id="MobiDB-lite"/>
    </source>
</evidence>
<reference evidence="13" key="3">
    <citation type="submission" date="2022-01" db="EMBL/GenBank/DDBJ databases">
        <authorList>
            <person name="Rubenstein D.R."/>
        </authorList>
    </citation>
    <scope>NUCLEOTIDE SEQUENCE</scope>
    <source>
        <strain evidence="13">SS15</strain>
        <tissue evidence="13">Liver</tissue>
    </source>
</reference>
<evidence type="ECO:0000256" key="9">
    <source>
        <dbReference type="ARBA" id="ARBA00048070"/>
    </source>
</evidence>
<evidence type="ECO:0000313" key="13">
    <source>
        <dbReference type="EMBL" id="KAI1229748.1"/>
    </source>
</evidence>
<reference evidence="13 14" key="2">
    <citation type="journal article" date="2021" name="J. Hered.">
        <title>Feather Gene Expression Elucidates the Developmental Basis of Plumage Iridescence in African Starlings.</title>
        <authorList>
            <person name="Rubenstein D.R."/>
            <person name="Corvelo A."/>
            <person name="MacManes M.D."/>
            <person name="Maia R."/>
            <person name="Narzisi G."/>
            <person name="Rousaki A."/>
            <person name="Vandenabeele P."/>
            <person name="Shawkey M.D."/>
            <person name="Solomon J."/>
        </authorList>
    </citation>
    <scope>NUCLEOTIDE SEQUENCE [LARGE SCALE GENOMIC DNA]</scope>
    <source>
        <strain evidence="13">SS15</strain>
    </source>
</reference>
<evidence type="ECO:0000256" key="4">
    <source>
        <dbReference type="ARBA" id="ARBA00022679"/>
    </source>
</evidence>
<comment type="caution">
    <text evidence="12">The sequence shown here is derived from an EMBL/GenBank/DDBJ whole genome shotgun (WGS) entry which is preliminary data.</text>
</comment>
<dbReference type="GO" id="GO:0070095">
    <property type="term" value="F:fructose-6-phosphate binding"/>
    <property type="evidence" value="ECO:0007669"/>
    <property type="project" value="TreeGrafter"/>
</dbReference>
<dbReference type="EMBL" id="JADDUC020000034">
    <property type="protein sequence ID" value="KAI1229748.1"/>
    <property type="molecule type" value="Genomic_DNA"/>
</dbReference>
<comment type="pathway">
    <text evidence="2">Carbohydrate degradation; glycolysis; D-glyceraldehyde 3-phosphate and glycerone phosphate from D-glucose: step 3/4.</text>
</comment>
<comment type="catalytic activity">
    <reaction evidence="9">
        <text>beta-D-fructose 6-phosphate + ATP = beta-D-fructose 1,6-bisphosphate + ADP + H(+)</text>
        <dbReference type="Rhea" id="RHEA:16109"/>
        <dbReference type="ChEBI" id="CHEBI:15378"/>
        <dbReference type="ChEBI" id="CHEBI:30616"/>
        <dbReference type="ChEBI" id="CHEBI:32966"/>
        <dbReference type="ChEBI" id="CHEBI:57634"/>
        <dbReference type="ChEBI" id="CHEBI:456216"/>
        <dbReference type="EC" id="2.7.1.11"/>
    </reaction>
</comment>
<dbReference type="GO" id="GO:0005524">
    <property type="term" value="F:ATP binding"/>
    <property type="evidence" value="ECO:0007669"/>
    <property type="project" value="TreeGrafter"/>
</dbReference>
<dbReference type="Pfam" id="PF00365">
    <property type="entry name" value="PFK"/>
    <property type="match status" value="2"/>
</dbReference>
<dbReference type="PROSITE" id="PS00433">
    <property type="entry name" value="PHOSPHOFRUCTOKINASE"/>
    <property type="match status" value="1"/>
</dbReference>
<keyword evidence="8" id="KW-0324">Glycolysis</keyword>
<evidence type="ECO:0000256" key="3">
    <source>
        <dbReference type="ARBA" id="ARBA00022490"/>
    </source>
</evidence>
<dbReference type="GO" id="GO:0005945">
    <property type="term" value="C:6-phosphofructokinase complex"/>
    <property type="evidence" value="ECO:0007669"/>
    <property type="project" value="TreeGrafter"/>
</dbReference>
<evidence type="ECO:0000256" key="1">
    <source>
        <dbReference type="ARBA" id="ARBA00001946"/>
    </source>
</evidence>
<evidence type="ECO:0000256" key="8">
    <source>
        <dbReference type="ARBA" id="ARBA00023152"/>
    </source>
</evidence>
<keyword evidence="3" id="KW-0963">Cytoplasm</keyword>
<dbReference type="SUPFAM" id="SSF53784">
    <property type="entry name" value="Phosphofructokinase"/>
    <property type="match status" value="2"/>
</dbReference>
<evidence type="ECO:0000256" key="6">
    <source>
        <dbReference type="ARBA" id="ARBA00022777"/>
    </source>
</evidence>
<feature type="region of interest" description="Disordered" evidence="10">
    <location>
        <begin position="244"/>
        <end position="265"/>
    </location>
</feature>
<dbReference type="InterPro" id="IPR022953">
    <property type="entry name" value="ATP_PFK"/>
</dbReference>
<dbReference type="GO" id="GO:0016020">
    <property type="term" value="C:membrane"/>
    <property type="evidence" value="ECO:0007669"/>
    <property type="project" value="TreeGrafter"/>
</dbReference>
<evidence type="ECO:0000313" key="14">
    <source>
        <dbReference type="Proteomes" id="UP000618051"/>
    </source>
</evidence>
<dbReference type="GO" id="GO:0003872">
    <property type="term" value="F:6-phosphofructokinase activity"/>
    <property type="evidence" value="ECO:0007669"/>
    <property type="project" value="UniProtKB-EC"/>
</dbReference>
<feature type="domain" description="Phosphofructokinase" evidence="11">
    <location>
        <begin position="1"/>
        <end position="330"/>
    </location>
</feature>
<keyword evidence="14" id="KW-1185">Reference proteome</keyword>
<protein>
    <recommendedName>
        <fullName evidence="11">Phosphofructokinase domain-containing protein</fullName>
    </recommendedName>
</protein>
<comment type="cofactor">
    <cofactor evidence="1">
        <name>Mg(2+)</name>
        <dbReference type="ChEBI" id="CHEBI:18420"/>
    </cofactor>
</comment>
<keyword evidence="5" id="KW-0479">Metal-binding</keyword>
<reference evidence="12" key="1">
    <citation type="submission" date="2020-10" db="EMBL/GenBank/DDBJ databases">
        <title>Feather gene expression reveals the developmental basis of iridescence in African starlings.</title>
        <authorList>
            <person name="Rubenstein D.R."/>
        </authorList>
    </citation>
    <scope>NUCLEOTIDE SEQUENCE</scope>
    <source>
        <strain evidence="12">SS15</strain>
        <tissue evidence="12">Liver</tissue>
    </source>
</reference>
<dbReference type="FunFam" id="3.40.50.460:FF:000001">
    <property type="entry name" value="ATP-dependent 6-phosphofructokinase"/>
    <property type="match status" value="1"/>
</dbReference>
<dbReference type="GO" id="GO:0042802">
    <property type="term" value="F:identical protein binding"/>
    <property type="evidence" value="ECO:0007669"/>
    <property type="project" value="TreeGrafter"/>
</dbReference>
<feature type="domain" description="Phosphofructokinase" evidence="11">
    <location>
        <begin position="432"/>
        <end position="760"/>
    </location>
</feature>
<keyword evidence="4" id="KW-0808">Transferase</keyword>
<dbReference type="PRINTS" id="PR00476">
    <property type="entry name" value="PHFRCTKINASE"/>
</dbReference>
<dbReference type="OrthoDB" id="537915at2759"/>
<dbReference type="PANTHER" id="PTHR13697">
    <property type="entry name" value="PHOSPHOFRUCTOKINASE"/>
    <property type="match status" value="1"/>
</dbReference>
<dbReference type="InterPro" id="IPR035966">
    <property type="entry name" value="PKF_sf"/>
</dbReference>
<dbReference type="GO" id="GO:0046872">
    <property type="term" value="F:metal ion binding"/>
    <property type="evidence" value="ECO:0007669"/>
    <property type="project" value="UniProtKB-KW"/>
</dbReference>
<gene>
    <name evidence="13" type="ORF">IHE44_0010747</name>
    <name evidence="12" type="ORF">IHE44_010295</name>
</gene>
<dbReference type="GO" id="GO:0061621">
    <property type="term" value="P:canonical glycolysis"/>
    <property type="evidence" value="ECO:0007669"/>
    <property type="project" value="TreeGrafter"/>
</dbReference>
<dbReference type="NCBIfam" id="NF002872">
    <property type="entry name" value="PRK03202.1"/>
    <property type="match status" value="1"/>
</dbReference>
<keyword evidence="6" id="KW-0418">Kinase</keyword>
<dbReference type="InterPro" id="IPR000023">
    <property type="entry name" value="Phosphofructokinase_dom"/>
</dbReference>
<evidence type="ECO:0000256" key="2">
    <source>
        <dbReference type="ARBA" id="ARBA00004679"/>
    </source>
</evidence>
<feature type="compositionally biased region" description="Basic and acidic residues" evidence="10">
    <location>
        <begin position="244"/>
        <end position="259"/>
    </location>
</feature>
<sequence length="915" mass="99972">MNAAVRAVVRVGIYTGAKVFFVCEGYQGLVDGGEHIKEATWDSVSMMLQLGGTVIGSARCQDFRTREGRLRAARNLVKRGITNLCVIGGDGSLTGADTFRAEWGGLLAELLKTGGITAEEAQHSSHLNIVGMVGSIDNDFCGTDMTIGTDSALHRIIEIVDAITTTAQSHQRTFVLEVMGRHCGYLALITALACSADWVFIPESPPEDDWEEHLCRRLAETRDGGSRLNIIIVAEGAIDKHGKPITSDDIKDVSGDEGTKGTGGQLPLTPPPLPAFWGQSQSSPVSPQLVVKRLGYDTRVTILGHVQRGGTPSAFDRILASRMGVEAVMALLEGTPETPACVVSLSGNQAVRLPLMECVQVSHPRTPQSHCRDRPYPNPLLCSQTKDVTTAMNEGRFEDALKLRGRSFQNNWNVYKLLAHIRPPATKSGYTVAVMNVGAPAAGMNAAVRATVRIGLIHGHRMLAVHDGFEGLAFGMVRSYREWGWDGEILLGMGWRRLAGIPWAAGQGWEDLNWAPRGDSPHQPHHVGSFGHPGQAYPGGFPLPRTLPKKYFEEISANISKFGIHALIIIGGFEVSGVWTGCGQDEVHRAFTGGLELVEGRAHFEELCIPLCIVPATVSNNVPGSDFSIGADTALNTITTTCDLIKQSAAGTKRRVFIIETMGGFCGYLATMAGLAAGADAAYIFEEPFSSRDLQANVDHLTEKMKTTVKRGLVLRNERCNENYTTDFIYNLYSEEGKGVFDCRKNVLGHMQQVGIPWEWHEGLGIPLGMGSGFGGFSLLISDSPGTGRQPHPFRPEFRYQDGCQGCGLDHWEDQGVLPAWRFPNIPVSLPGRIFANTADSACLLGMRKRSLMFQPIAELRQQTDFEHRIPKEQWWLRLRPILKILAKYNIELDTSETAHLEHLTRKVLVPEATL</sequence>
<name>A0A835TQK3_9PASS</name>
<evidence type="ECO:0000259" key="11">
    <source>
        <dbReference type="Pfam" id="PF00365"/>
    </source>
</evidence>
<dbReference type="GO" id="GO:0048029">
    <property type="term" value="F:monosaccharide binding"/>
    <property type="evidence" value="ECO:0007669"/>
    <property type="project" value="TreeGrafter"/>
</dbReference>
<dbReference type="Gene3D" id="3.40.50.460">
    <property type="entry name" value="Phosphofructokinase domain"/>
    <property type="match status" value="2"/>
</dbReference>
<dbReference type="GO" id="GO:0030388">
    <property type="term" value="P:fructose 1,6-bisphosphate metabolic process"/>
    <property type="evidence" value="ECO:0007669"/>
    <property type="project" value="TreeGrafter"/>
</dbReference>
<dbReference type="GO" id="GO:0016208">
    <property type="term" value="F:AMP binding"/>
    <property type="evidence" value="ECO:0007669"/>
    <property type="project" value="TreeGrafter"/>
</dbReference>
<keyword evidence="7" id="KW-0460">Magnesium</keyword>